<proteinExistence type="predicted"/>
<evidence type="ECO:0000313" key="1">
    <source>
        <dbReference type="EMBL" id="AUM58554.1"/>
    </source>
</evidence>
<accession>A0A2I6PFR1</accession>
<protein>
    <submittedName>
        <fullName evidence="1">Putative fiber protein</fullName>
    </submittedName>
</protein>
<organism evidence="1 2">
    <name type="scientific">Proteus phage phiP4-3</name>
    <dbReference type="NCBI Taxonomy" id="2065203"/>
    <lineage>
        <taxon>Viruses</taxon>
        <taxon>Duplodnaviria</taxon>
        <taxon>Heunggongvirae</taxon>
        <taxon>Uroviricota</taxon>
        <taxon>Caudoviricetes</taxon>
        <taxon>Pantevenvirales</taxon>
        <taxon>Straboviridae</taxon>
        <taxon>Bragavirus</taxon>
        <taxon>Bragavirus p43</taxon>
    </lineage>
</organism>
<keyword evidence="2" id="KW-1185">Reference proteome</keyword>
<dbReference type="EMBL" id="MG696114">
    <property type="protein sequence ID" value="AUM58554.1"/>
    <property type="molecule type" value="Genomic_DNA"/>
</dbReference>
<dbReference type="Proteomes" id="UP000240538">
    <property type="component" value="Segment"/>
</dbReference>
<name>A0A2I6PFR1_9CAUD</name>
<reference evidence="1 2" key="1">
    <citation type="submission" date="2017-12" db="EMBL/GenBank/DDBJ databases">
        <title>Complete genome sequence and characterization of bacteriophage phiP4-3 infecting Proteus pennea.</title>
        <authorList>
            <person name="He Y."/>
            <person name="Yang H."/>
        </authorList>
    </citation>
    <scope>NUCLEOTIDE SEQUENCE [LARGE SCALE GENOMIC DNA]</scope>
</reference>
<gene>
    <name evidence="1" type="ORF">phiP43_196</name>
</gene>
<sequence>MTQLVKLGCISNKDDHNNLVNGIEENRIYYARRICDDLYKIKLWTDGDHLIVSTDNDDNNYNGKWVLL</sequence>
<evidence type="ECO:0000313" key="2">
    <source>
        <dbReference type="Proteomes" id="UP000240538"/>
    </source>
</evidence>